<dbReference type="InterPro" id="IPR025110">
    <property type="entry name" value="AMP-bd_C"/>
</dbReference>
<dbReference type="Pfam" id="PF00550">
    <property type="entry name" value="PP-binding"/>
    <property type="match status" value="1"/>
</dbReference>
<keyword evidence="3" id="KW-0597">Phosphoprotein</keyword>
<dbReference type="Gene3D" id="3.40.50.12780">
    <property type="entry name" value="N-terminal domain of ligase-like"/>
    <property type="match status" value="2"/>
</dbReference>
<dbReference type="InterPro" id="IPR020845">
    <property type="entry name" value="AMP-binding_CS"/>
</dbReference>
<keyword evidence="9" id="KW-1185">Reference proteome</keyword>
<evidence type="ECO:0000256" key="1">
    <source>
        <dbReference type="ARBA" id="ARBA00001957"/>
    </source>
</evidence>
<keyword evidence="6" id="KW-1133">Transmembrane helix</keyword>
<dbReference type="Gene3D" id="3.30.300.30">
    <property type="match status" value="2"/>
</dbReference>
<dbReference type="SUPFAM" id="SSF56801">
    <property type="entry name" value="Acetyl-CoA synthetase-like"/>
    <property type="match status" value="2"/>
</dbReference>
<dbReference type="InterPro" id="IPR010071">
    <property type="entry name" value="AA_adenyl_dom"/>
</dbReference>
<keyword evidence="6" id="KW-0812">Transmembrane</keyword>
<keyword evidence="2" id="KW-0596">Phosphopantetheine</keyword>
<dbReference type="PANTHER" id="PTHR45527:SF1">
    <property type="entry name" value="FATTY ACID SYNTHASE"/>
    <property type="match status" value="1"/>
</dbReference>
<dbReference type="EMBL" id="CP104694">
    <property type="protein sequence ID" value="UXI66270.1"/>
    <property type="molecule type" value="Genomic_DNA"/>
</dbReference>
<organism evidence="8 9">
    <name type="scientific">Tahibacter amnicola</name>
    <dbReference type="NCBI Taxonomy" id="2976241"/>
    <lineage>
        <taxon>Bacteria</taxon>
        <taxon>Pseudomonadati</taxon>
        <taxon>Pseudomonadota</taxon>
        <taxon>Gammaproteobacteria</taxon>
        <taxon>Lysobacterales</taxon>
        <taxon>Rhodanobacteraceae</taxon>
        <taxon>Tahibacter</taxon>
    </lineage>
</organism>
<evidence type="ECO:0000256" key="3">
    <source>
        <dbReference type="ARBA" id="ARBA00022553"/>
    </source>
</evidence>
<evidence type="ECO:0000256" key="4">
    <source>
        <dbReference type="ARBA" id="ARBA00022832"/>
    </source>
</evidence>
<dbReference type="Gene3D" id="3.30.559.10">
    <property type="entry name" value="Chloramphenicol acetyltransferase-like domain"/>
    <property type="match status" value="1"/>
</dbReference>
<dbReference type="InterPro" id="IPR000873">
    <property type="entry name" value="AMP-dep_synth/lig_dom"/>
</dbReference>
<evidence type="ECO:0000256" key="5">
    <source>
        <dbReference type="ARBA" id="ARBA00023098"/>
    </source>
</evidence>
<dbReference type="CDD" id="cd05931">
    <property type="entry name" value="FAAL"/>
    <property type="match status" value="1"/>
</dbReference>
<dbReference type="SUPFAM" id="SSF52777">
    <property type="entry name" value="CoA-dependent acyltransferases"/>
    <property type="match status" value="2"/>
</dbReference>
<comment type="cofactor">
    <cofactor evidence="1">
        <name>pantetheine 4'-phosphate</name>
        <dbReference type="ChEBI" id="CHEBI:47942"/>
    </cofactor>
</comment>
<dbReference type="InterPro" id="IPR001242">
    <property type="entry name" value="Condensation_dom"/>
</dbReference>
<accession>A0ABY6B8S1</accession>
<evidence type="ECO:0000256" key="2">
    <source>
        <dbReference type="ARBA" id="ARBA00022450"/>
    </source>
</evidence>
<dbReference type="RefSeq" id="WP_261693254.1">
    <property type="nucleotide sequence ID" value="NZ_CP104694.1"/>
</dbReference>
<dbReference type="InterPro" id="IPR036736">
    <property type="entry name" value="ACP-like_sf"/>
</dbReference>
<proteinExistence type="predicted"/>
<dbReference type="PROSITE" id="PS00455">
    <property type="entry name" value="AMP_BINDING"/>
    <property type="match status" value="2"/>
</dbReference>
<keyword evidence="4" id="KW-0276">Fatty acid metabolism</keyword>
<name>A0ABY6B8S1_9GAMM</name>
<dbReference type="Pfam" id="PF23024">
    <property type="entry name" value="AMP-dom_DIP2-like"/>
    <property type="match status" value="1"/>
</dbReference>
<dbReference type="Proteomes" id="UP001064632">
    <property type="component" value="Chromosome"/>
</dbReference>
<evidence type="ECO:0000313" key="9">
    <source>
        <dbReference type="Proteomes" id="UP001064632"/>
    </source>
</evidence>
<sequence>MTDRRAAVAQAATLVTCLEASVRRSPDQTAFRFLRDGLVVDTELSWRDLWQRSVALAQQLRDQDLYGRNVLLAFPPGLEFVVAFVSCLMAGAVAVPMPVPRKPEQWRRLAALQGSARIDALLGVDGDRAAFGQSALASLPRIDVDLSAPPAQDGVIDWRLPEGDTLAFLQFTSGSTSQPRGVRVTHANILANQRRITDAFATHPDSVGVSWLPMFHDMGLIGTVLNPIYAGFPMTFMAPAAFLRQPECWLQAIARFGASVSGAPSFAYRLCVERADRCGELDLSRWVTAFCGAERIDASVAAAFTRRFAAQGLPGDAFVPCYGLAEATLFVSGGPPGRQFVAESIRAEALAEGRAVVADDGQGMALVSCGQVTGEDSVAIVDATGTRLEARRVGEIWVRGPSVAHGYAGAARSDTGFAQVTADGVGDWLATGDLGYFTEAGELFVCGRRKELVIVRGRNLYPHDIEQVVCAAVPGLDPAACAAVAAADNGQECLAVVAEWRRGATRDAVDAVRAIRAAVGEAFDVAVPLVRLVRAGSLPRTTSGKLQRGRIAAEWTAAHAPTARAAARRPAESTPERALADAMAAVGIAAEQVDFAASAAENGLDSLAVHQVQSWLLEQRGLHLDATSLAGAVCLAQAAAAVRSAAEAPAVPADSSSRLSANQQALWFDQLRRPHSAELTLCVVLRLASSLSHERIEQAFTDFLAAHPLLRMNVHSTADGPSWKRADSAPRAFFVHPHADAAEQGSILAGMALDPATDALFRLHYLPGLQGDHLIVQAHHLVTDATSLCHAVRELALRYHGFDVSNVAPYAEFVGAQQALLASPAGAAMRHYWHERLVDFPTPAQWPGAADLISAAGPTCRLDADVSGARWLQAARRSGSMLSVAVAAVGAVVARWTGQSRVAVCAPLAGRAARFSVTQGYCVEPAPIIVDLSGGASWETLVSEVHAQCAGAQANSFAAAPPLGGSAADPLQILVNVLPALPSGGFRPDRNTYELAGWRFDAYEPLAAQRRPHYAVTVVATDDRITLAVDYRIDAMSEPLARALTDSLCRLLAGDATHATDIRDAVVIPETLWSVQRPDDALPAHGDATWLTIIARQVERQPDATAIVFGDTRLSYAALYRWALAIAADLRNRGVAREQRVGVRMQRSPALVAALLGVMLADAAYVPVDPAYPPDHSARIVADARPVLLLTDAGGVPCGTGSLPTLEIGSAPSSDSAAGVVMCPPAEQVAYVIYTSGSTGVPKGVCIRHGAVEALLQWAQVHYPQNLWKGLAATTSVCFDLSAFELFGTLYCGGTIHLQAHALAITASAHELRFINTVPSALRELLLSGNLPAGVETVNVAGEPLSDSLVELMRKSRPGTCLFNLYGPTEDTTYSTVARVDDVEGSPSVGHVLPGSEAWILDASLRPVPRGGVGELYLAGRGLARGYFAAPSRTAERFVPHPFARRPGDRLYRTGDLARLLPDGRIDLRGRNDHQIKLRGFRIELGEIVSALERQPGVEVAAAVLRQGRDGASAHIAAFVQSAVAQGMALRRALAAQLPDHMVPQTIAVMPQLPLGPNGKIDRSALASLEDPAAAPVTWETLSPTVQELGRVWEGLLGHRDFDAVSDFFSVGGHSLMVLELGRAIGKTWSVQLDIAQLFGARTLEQQASMIDRLRAVERIRRDVADTTPEGILEL</sequence>
<dbReference type="PROSITE" id="PS50075">
    <property type="entry name" value="CARRIER"/>
    <property type="match status" value="1"/>
</dbReference>
<evidence type="ECO:0000313" key="8">
    <source>
        <dbReference type="EMBL" id="UXI66270.1"/>
    </source>
</evidence>
<dbReference type="Pfam" id="PF00668">
    <property type="entry name" value="Condensation"/>
    <property type="match status" value="1"/>
</dbReference>
<evidence type="ECO:0000259" key="7">
    <source>
        <dbReference type="PROSITE" id="PS50075"/>
    </source>
</evidence>
<gene>
    <name evidence="8" type="ORF">N4264_16105</name>
</gene>
<feature type="domain" description="Carrier" evidence="7">
    <location>
        <begin position="1580"/>
        <end position="1655"/>
    </location>
</feature>
<evidence type="ECO:0000256" key="6">
    <source>
        <dbReference type="SAM" id="Phobius"/>
    </source>
</evidence>
<dbReference type="NCBIfam" id="TIGR01733">
    <property type="entry name" value="AA-adenyl-dom"/>
    <property type="match status" value="1"/>
</dbReference>
<feature type="transmembrane region" description="Helical" evidence="6">
    <location>
        <begin position="80"/>
        <end position="99"/>
    </location>
</feature>
<protein>
    <submittedName>
        <fullName evidence="8">Amino acid adenylation domain-containing protein</fullName>
    </submittedName>
</protein>
<dbReference type="InterPro" id="IPR045851">
    <property type="entry name" value="AMP-bd_C_sf"/>
</dbReference>
<dbReference type="InterPro" id="IPR042099">
    <property type="entry name" value="ANL_N_sf"/>
</dbReference>
<dbReference type="InterPro" id="IPR009081">
    <property type="entry name" value="PP-bd_ACP"/>
</dbReference>
<keyword evidence="5" id="KW-0443">Lipid metabolism</keyword>
<dbReference type="InterPro" id="IPR040097">
    <property type="entry name" value="FAAL/FAAC"/>
</dbReference>
<dbReference type="InterPro" id="IPR006162">
    <property type="entry name" value="Ppantetheine_attach_site"/>
</dbReference>
<dbReference type="PROSITE" id="PS00012">
    <property type="entry name" value="PHOSPHOPANTETHEINE"/>
    <property type="match status" value="1"/>
</dbReference>
<keyword evidence="6" id="KW-0472">Membrane</keyword>
<reference evidence="8" key="1">
    <citation type="submission" date="2022-09" db="EMBL/GenBank/DDBJ databases">
        <title>Tahibacter sp. nov., isolated from a fresh water.</title>
        <authorList>
            <person name="Baek J.H."/>
            <person name="Lee J.K."/>
            <person name="Kim J.M."/>
            <person name="Jeon C.O."/>
        </authorList>
    </citation>
    <scope>NUCLEOTIDE SEQUENCE</scope>
    <source>
        <strain evidence="8">W38</strain>
    </source>
</reference>
<dbReference type="InterPro" id="IPR023213">
    <property type="entry name" value="CAT-like_dom_sf"/>
</dbReference>
<dbReference type="Gene3D" id="1.10.1200.10">
    <property type="entry name" value="ACP-like"/>
    <property type="match status" value="1"/>
</dbReference>
<dbReference type="SUPFAM" id="SSF47336">
    <property type="entry name" value="ACP-like"/>
    <property type="match status" value="2"/>
</dbReference>
<dbReference type="Pfam" id="PF00501">
    <property type="entry name" value="AMP-binding"/>
    <property type="match status" value="2"/>
</dbReference>
<dbReference type="PANTHER" id="PTHR45527">
    <property type="entry name" value="NONRIBOSOMAL PEPTIDE SYNTHETASE"/>
    <property type="match status" value="1"/>
</dbReference>
<dbReference type="Gene3D" id="3.30.559.30">
    <property type="entry name" value="Nonribosomal peptide synthetase, condensation domain"/>
    <property type="match status" value="1"/>
</dbReference>